<reference evidence="2 3" key="1">
    <citation type="submission" date="2018-08" db="EMBL/GenBank/DDBJ databases">
        <title>Complete genome sequencing of Blastochloris tepida GI.</title>
        <authorList>
            <person name="Tsukatani Y."/>
            <person name="Mori H."/>
        </authorList>
    </citation>
    <scope>NUCLEOTIDE SEQUENCE [LARGE SCALE GENOMIC DNA]</scope>
    <source>
        <strain evidence="2 3">GI</strain>
    </source>
</reference>
<dbReference type="KEGG" id="blag:BLTE_21060"/>
<feature type="domain" description="Helix-turn-helix" evidence="1">
    <location>
        <begin position="15"/>
        <end position="59"/>
    </location>
</feature>
<name>A0A348G1I8_9HYPH</name>
<dbReference type="EMBL" id="AP018907">
    <property type="protein sequence ID" value="BBF93421.1"/>
    <property type="molecule type" value="Genomic_DNA"/>
</dbReference>
<protein>
    <recommendedName>
        <fullName evidence="1">Helix-turn-helix domain-containing protein</fullName>
    </recommendedName>
</protein>
<keyword evidence="3" id="KW-1185">Reference proteome</keyword>
<dbReference type="AlphaFoldDB" id="A0A348G1I8"/>
<sequence>MDNEAQAGPLVVNGVNAAAAAIGISREEVRLAMLAGRLRSRRLGRRHLFTRADLQAFVDALPMSDSRAA</sequence>
<dbReference type="RefSeq" id="WP_126400193.1">
    <property type="nucleotide sequence ID" value="NZ_AP018907.1"/>
</dbReference>
<accession>A0A348G1I8</accession>
<dbReference type="Proteomes" id="UP000266934">
    <property type="component" value="Chromosome"/>
</dbReference>
<organism evidence="2 3">
    <name type="scientific">Blastochloris tepida</name>
    <dbReference type="NCBI Taxonomy" id="2233851"/>
    <lineage>
        <taxon>Bacteria</taxon>
        <taxon>Pseudomonadati</taxon>
        <taxon>Pseudomonadota</taxon>
        <taxon>Alphaproteobacteria</taxon>
        <taxon>Hyphomicrobiales</taxon>
        <taxon>Blastochloridaceae</taxon>
        <taxon>Blastochloris</taxon>
    </lineage>
</organism>
<proteinExistence type="predicted"/>
<dbReference type="InterPro" id="IPR041657">
    <property type="entry name" value="HTH_17"/>
</dbReference>
<evidence type="ECO:0000313" key="3">
    <source>
        <dbReference type="Proteomes" id="UP000266934"/>
    </source>
</evidence>
<gene>
    <name evidence="2" type="ORF">BLTE_21060</name>
</gene>
<evidence type="ECO:0000313" key="2">
    <source>
        <dbReference type="EMBL" id="BBF93421.1"/>
    </source>
</evidence>
<evidence type="ECO:0000259" key="1">
    <source>
        <dbReference type="Pfam" id="PF12728"/>
    </source>
</evidence>
<dbReference type="Pfam" id="PF12728">
    <property type="entry name" value="HTH_17"/>
    <property type="match status" value="1"/>
</dbReference>